<evidence type="ECO:0000256" key="1">
    <source>
        <dbReference type="ARBA" id="ARBA00022450"/>
    </source>
</evidence>
<dbReference type="Pfam" id="PF07993">
    <property type="entry name" value="NAD_binding_4"/>
    <property type="match status" value="1"/>
</dbReference>
<sequence>MTLPEMLCWHGQHNPAHPFAVLAPDHEGEVEAVITWHEVSGAIFRLAAKLREDVSDGLIDGKPPVVGILAFPETLTYVTWVCAIVAAGYAPFPLSPRNSFPAFEHLLKTTNCRYLIGSLPSPDKPASALQQIAVQLVEHIPGLGIIEAPKFDVLYPRLASWPPAAYGSAADVLPTFKPSPSGRDAPLMIIHSSGSTSFPKPIPLSDAAFSNWGRSPWYQDDDFCGTRWGIMSMPMFHIAGLAFGLGWTVCSGTTAVFFKPQETPAMPTPGTVLRAARLGKADYIFTVPSICVEWAQDAEAVAFLSTLKAVRFGGGPLPEEPGHRLVEGGVKLQTAYGMTETGPVFRADSVTMLGGKEWMYAPFMPHLGVKLIDEGNNAYRLVLMETSNFHVAVSNFDAEVRAFDTNDLLEPHPTRAGYWKVIGRADDQIMMSNGEKTNPGPLESIIVSSPHINAAIMFGRARTQAGVLVEPRDPINIHDENEIAKFRNSVWDDIHKANTFAPQHSRIFKEFILVSDPVQKPLLRTPKGTIARNASLQLYADDIERIYEAAARPTQEEWAQPPDSWDDIGIHQFVVRVVNGVMRGDHANASEVNETRDLFEQGCDSLQATYIRAAIANALLEAPRSNGARKIPTVAVPQNLVFLYPSIRNLASFVRNAITGNTTNSKNAQEASLKQMLDMVEQYSKDLPIHHSTAGASGRQEEVVLLTGSTGTLGTYILQQLLVDSRVSHVYALNRPSVSMDVRSRQRVSFEDRGVDLTLLESSKLSLIEGDTTKPDLGLSDSLLKQVKNSLTTIIHNAWRLDFNLSLSSFESHIKGARNLVNLALGCSGPSPAHFIFTSTIGAASNWKENRAVPEEPLDDPAVALGNGYGQSKWVTERVLLAATREREMRTTIWRVGQLSGSTANGAWNTTDWIPIIAKSSVALGGLPASPQGTVDWLPTDKGASAIIDSLYTPCSSDKSKYFNLVHPKPTSWTSVFECMSKELSIPLIPFGDWVSKVEQATSDGTPGAVERIPAIKILDFLRRAAGSSGEVQERTRFETADAVRVSTTLRDLEQLGEADVRKWLGYWNKHGM</sequence>
<dbReference type="InterPro" id="IPR036736">
    <property type="entry name" value="ACP-like_sf"/>
</dbReference>
<dbReference type="EMBL" id="JH795879">
    <property type="protein sequence ID" value="EJT96901.1"/>
    <property type="molecule type" value="Genomic_DNA"/>
</dbReference>
<proteinExistence type="predicted"/>
<dbReference type="SUPFAM" id="SSF51735">
    <property type="entry name" value="NAD(P)-binding Rossmann-fold domains"/>
    <property type="match status" value="1"/>
</dbReference>
<evidence type="ECO:0000313" key="5">
    <source>
        <dbReference type="EMBL" id="EJT96901.1"/>
    </source>
</evidence>
<gene>
    <name evidence="5" type="ORF">DACRYDRAFT_72638</name>
</gene>
<dbReference type="PROSITE" id="PS00455">
    <property type="entry name" value="AMP_BINDING"/>
    <property type="match status" value="1"/>
</dbReference>
<dbReference type="PANTHER" id="PTHR43439">
    <property type="entry name" value="PHENYLACETATE-COENZYME A LIGASE"/>
    <property type="match status" value="1"/>
</dbReference>
<dbReference type="InterPro" id="IPR042099">
    <property type="entry name" value="ANL_N_sf"/>
</dbReference>
<evidence type="ECO:0000259" key="4">
    <source>
        <dbReference type="Pfam" id="PF07993"/>
    </source>
</evidence>
<evidence type="ECO:0000313" key="6">
    <source>
        <dbReference type="Proteomes" id="UP000030653"/>
    </source>
</evidence>
<accession>M5FUH9</accession>
<feature type="non-terminal residue" evidence="5">
    <location>
        <position position="1073"/>
    </location>
</feature>
<dbReference type="Gene3D" id="3.40.50.720">
    <property type="entry name" value="NAD(P)-binding Rossmann-like Domain"/>
    <property type="match status" value="1"/>
</dbReference>
<keyword evidence="6" id="KW-1185">Reference proteome</keyword>
<dbReference type="InterPro" id="IPR020845">
    <property type="entry name" value="AMP-binding_CS"/>
</dbReference>
<dbReference type="RefSeq" id="XP_040623799.1">
    <property type="nucleotide sequence ID" value="XM_040775974.1"/>
</dbReference>
<dbReference type="InterPro" id="IPR013120">
    <property type="entry name" value="FAR_NAD-bd"/>
</dbReference>
<dbReference type="InterPro" id="IPR051414">
    <property type="entry name" value="Adenylate-forming_Reductase"/>
</dbReference>
<feature type="domain" description="Thioester reductase (TE)" evidence="4">
    <location>
        <begin position="706"/>
        <end position="947"/>
    </location>
</feature>
<dbReference type="PANTHER" id="PTHR43439:SF2">
    <property type="entry name" value="ENZYME, PUTATIVE (JCVI)-RELATED"/>
    <property type="match status" value="1"/>
</dbReference>
<evidence type="ECO:0000256" key="2">
    <source>
        <dbReference type="ARBA" id="ARBA00022553"/>
    </source>
</evidence>
<dbReference type="InterPro" id="IPR036291">
    <property type="entry name" value="NAD(P)-bd_dom_sf"/>
</dbReference>
<dbReference type="SUPFAM" id="SSF56801">
    <property type="entry name" value="Acetyl-CoA synthetase-like"/>
    <property type="match status" value="1"/>
</dbReference>
<keyword evidence="1" id="KW-0596">Phosphopantetheine</keyword>
<feature type="domain" description="AMP-dependent synthetase/ligase" evidence="3">
    <location>
        <begin position="33"/>
        <end position="375"/>
    </location>
</feature>
<dbReference type="Gene3D" id="1.10.1200.10">
    <property type="entry name" value="ACP-like"/>
    <property type="match status" value="1"/>
</dbReference>
<dbReference type="Gene3D" id="3.40.50.12780">
    <property type="entry name" value="N-terminal domain of ligase-like"/>
    <property type="match status" value="1"/>
</dbReference>
<evidence type="ECO:0000259" key="3">
    <source>
        <dbReference type="Pfam" id="PF00501"/>
    </source>
</evidence>
<dbReference type="Pfam" id="PF00501">
    <property type="entry name" value="AMP-binding"/>
    <property type="match status" value="1"/>
</dbReference>
<name>M5FUH9_DACPD</name>
<dbReference type="GeneID" id="63691036"/>
<dbReference type="Pfam" id="PF23562">
    <property type="entry name" value="AMP-binding_C_3"/>
    <property type="match status" value="1"/>
</dbReference>
<keyword evidence="2" id="KW-0597">Phosphoprotein</keyword>
<dbReference type="AlphaFoldDB" id="M5FUH9"/>
<dbReference type="STRING" id="1858805.M5FUH9"/>
<dbReference type="InterPro" id="IPR000873">
    <property type="entry name" value="AMP-dep_synth/lig_dom"/>
</dbReference>
<dbReference type="OrthoDB" id="429813at2759"/>
<dbReference type="HOGENOM" id="CLU_002220_1_0_1"/>
<organism evidence="5 6">
    <name type="scientific">Dacryopinax primogenitus (strain DJM 731)</name>
    <name type="common">Brown rot fungus</name>
    <dbReference type="NCBI Taxonomy" id="1858805"/>
    <lineage>
        <taxon>Eukaryota</taxon>
        <taxon>Fungi</taxon>
        <taxon>Dikarya</taxon>
        <taxon>Basidiomycota</taxon>
        <taxon>Agaricomycotina</taxon>
        <taxon>Dacrymycetes</taxon>
        <taxon>Dacrymycetales</taxon>
        <taxon>Dacrymycetaceae</taxon>
        <taxon>Dacryopinax</taxon>
    </lineage>
</organism>
<dbReference type="Proteomes" id="UP000030653">
    <property type="component" value="Unassembled WGS sequence"/>
</dbReference>
<protein>
    <submittedName>
        <fullName evidence="5">Acetyl-CoA synthetase-like protein</fullName>
    </submittedName>
</protein>
<reference evidence="5 6" key="1">
    <citation type="journal article" date="2012" name="Science">
        <title>The Paleozoic origin of enzymatic lignin decomposition reconstructed from 31 fungal genomes.</title>
        <authorList>
            <person name="Floudas D."/>
            <person name="Binder M."/>
            <person name="Riley R."/>
            <person name="Barry K."/>
            <person name="Blanchette R.A."/>
            <person name="Henrissat B."/>
            <person name="Martinez A.T."/>
            <person name="Otillar R."/>
            <person name="Spatafora J.W."/>
            <person name="Yadav J.S."/>
            <person name="Aerts A."/>
            <person name="Benoit I."/>
            <person name="Boyd A."/>
            <person name="Carlson A."/>
            <person name="Copeland A."/>
            <person name="Coutinho P.M."/>
            <person name="de Vries R.P."/>
            <person name="Ferreira P."/>
            <person name="Findley K."/>
            <person name="Foster B."/>
            <person name="Gaskell J."/>
            <person name="Glotzer D."/>
            <person name="Gorecki P."/>
            <person name="Heitman J."/>
            <person name="Hesse C."/>
            <person name="Hori C."/>
            <person name="Igarashi K."/>
            <person name="Jurgens J.A."/>
            <person name="Kallen N."/>
            <person name="Kersten P."/>
            <person name="Kohler A."/>
            <person name="Kuees U."/>
            <person name="Kumar T.K.A."/>
            <person name="Kuo A."/>
            <person name="LaButti K."/>
            <person name="Larrondo L.F."/>
            <person name="Lindquist E."/>
            <person name="Ling A."/>
            <person name="Lombard V."/>
            <person name="Lucas S."/>
            <person name="Lundell T."/>
            <person name="Martin R."/>
            <person name="McLaughlin D.J."/>
            <person name="Morgenstern I."/>
            <person name="Morin E."/>
            <person name="Murat C."/>
            <person name="Nagy L.G."/>
            <person name="Nolan M."/>
            <person name="Ohm R.A."/>
            <person name="Patyshakuliyeva A."/>
            <person name="Rokas A."/>
            <person name="Ruiz-Duenas F.J."/>
            <person name="Sabat G."/>
            <person name="Salamov A."/>
            <person name="Samejima M."/>
            <person name="Schmutz J."/>
            <person name="Slot J.C."/>
            <person name="St John F."/>
            <person name="Stenlid J."/>
            <person name="Sun H."/>
            <person name="Sun S."/>
            <person name="Syed K."/>
            <person name="Tsang A."/>
            <person name="Wiebenga A."/>
            <person name="Young D."/>
            <person name="Pisabarro A."/>
            <person name="Eastwood D.C."/>
            <person name="Martin F."/>
            <person name="Cullen D."/>
            <person name="Grigoriev I.V."/>
            <person name="Hibbett D.S."/>
        </authorList>
    </citation>
    <scope>NUCLEOTIDE SEQUENCE [LARGE SCALE GENOMIC DNA]</scope>
    <source>
        <strain evidence="5 6">DJM-731 SS1</strain>
    </source>
</reference>
<dbReference type="OMA" id="KFVCYGG"/>